<proteinExistence type="predicted"/>
<feature type="domain" description="Prepilin type IV endopeptidase peptidase" evidence="2">
    <location>
        <begin position="38"/>
        <end position="139"/>
    </location>
</feature>
<dbReference type="InterPro" id="IPR000045">
    <property type="entry name" value="Prepilin_IV_endopep_pep"/>
</dbReference>
<feature type="transmembrane region" description="Helical" evidence="1">
    <location>
        <begin position="80"/>
        <end position="99"/>
    </location>
</feature>
<protein>
    <submittedName>
        <fullName evidence="3">Prepilin peptidase</fullName>
        <ecNumber evidence="3">3.4.23.43</ecNumber>
    </submittedName>
</protein>
<feature type="transmembrane region" description="Helical" evidence="1">
    <location>
        <begin position="111"/>
        <end position="144"/>
    </location>
</feature>
<keyword evidence="3" id="KW-0378">Hydrolase</keyword>
<feature type="transmembrane region" description="Helical" evidence="1">
    <location>
        <begin position="58"/>
        <end position="74"/>
    </location>
</feature>
<sequence length="207" mass="22222">MVKIQMANIPRLLVGISAMIISLSLLFQHQASPVIHIAATYLVLVCFVDTFYSKIPNLCNLSLLAGAIIWNLWLSGGYGIVTVSLGLLVGFSLLVIPYLMGGMGGGDVKALAALGALLGPVTILHVFVYIALFGGLFSILHYLFSRNFTAKVAGAGRALMAFAGTRDVAVLRPEVTEKLRFPYASAIAFGFFSYVQWGSIFSLLKSI</sequence>
<evidence type="ECO:0000313" key="3">
    <source>
        <dbReference type="EMBL" id="UWZ80254.1"/>
    </source>
</evidence>
<name>A0ABY5ZRE3_9BACT</name>
<dbReference type="Proteomes" id="UP001060414">
    <property type="component" value="Chromosome"/>
</dbReference>
<dbReference type="GO" id="GO:0004190">
    <property type="term" value="F:aspartic-type endopeptidase activity"/>
    <property type="evidence" value="ECO:0007669"/>
    <property type="project" value="UniProtKB-EC"/>
</dbReference>
<evidence type="ECO:0000256" key="1">
    <source>
        <dbReference type="SAM" id="Phobius"/>
    </source>
</evidence>
<dbReference type="RefSeq" id="WP_260748611.1">
    <property type="nucleotide sequence ID" value="NZ_CP092109.1"/>
</dbReference>
<evidence type="ECO:0000259" key="2">
    <source>
        <dbReference type="Pfam" id="PF01478"/>
    </source>
</evidence>
<dbReference type="EMBL" id="CP092109">
    <property type="protein sequence ID" value="UWZ80254.1"/>
    <property type="molecule type" value="Genomic_DNA"/>
</dbReference>
<keyword evidence="1" id="KW-0472">Membrane</keyword>
<feature type="transmembrane region" description="Helical" evidence="1">
    <location>
        <begin position="181"/>
        <end position="204"/>
    </location>
</feature>
<evidence type="ECO:0000313" key="4">
    <source>
        <dbReference type="Proteomes" id="UP001060414"/>
    </source>
</evidence>
<keyword evidence="4" id="KW-1185">Reference proteome</keyword>
<dbReference type="Pfam" id="PF01478">
    <property type="entry name" value="Peptidase_A24"/>
    <property type="match status" value="1"/>
</dbReference>
<accession>A0ABY5ZRE3</accession>
<gene>
    <name evidence="3" type="ORF">L9S41_02365</name>
</gene>
<dbReference type="EC" id="3.4.23.43" evidence="3"/>
<reference evidence="3" key="1">
    <citation type="journal article" date="2022" name="Environ. Microbiol.">
        <title>Geoalkalibacter halelectricus SAP #1 sp. nov. possessing extracellular electron transfer and mineral#reducing capabilities from a haloalkaline environment.</title>
        <authorList>
            <person name="Yadav S."/>
            <person name="Singh R."/>
            <person name="Sundharam S.S."/>
            <person name="Chaudhary S."/>
            <person name="Krishnamurthi S."/>
            <person name="Patil S.A."/>
        </authorList>
    </citation>
    <scope>NUCLEOTIDE SEQUENCE</scope>
    <source>
        <strain evidence="3">SAP-1</strain>
    </source>
</reference>
<dbReference type="Gene3D" id="1.20.120.1220">
    <property type="match status" value="1"/>
</dbReference>
<keyword evidence="1" id="KW-0812">Transmembrane</keyword>
<keyword evidence="1" id="KW-1133">Transmembrane helix</keyword>
<organism evidence="3 4">
    <name type="scientific">Geoalkalibacter halelectricus</name>
    <dbReference type="NCBI Taxonomy" id="2847045"/>
    <lineage>
        <taxon>Bacteria</taxon>
        <taxon>Pseudomonadati</taxon>
        <taxon>Thermodesulfobacteriota</taxon>
        <taxon>Desulfuromonadia</taxon>
        <taxon>Desulfuromonadales</taxon>
        <taxon>Geoalkalibacteraceae</taxon>
        <taxon>Geoalkalibacter</taxon>
    </lineage>
</organism>
<feature type="transmembrane region" description="Helical" evidence="1">
    <location>
        <begin position="12"/>
        <end position="28"/>
    </location>
</feature>